<dbReference type="Proteomes" id="UP001168821">
    <property type="component" value="Unassembled WGS sequence"/>
</dbReference>
<keyword evidence="3" id="KW-1185">Reference proteome</keyword>
<gene>
    <name evidence="2" type="ORF">Zmor_025668</name>
</gene>
<comment type="caution">
    <text evidence="2">The sequence shown here is derived from an EMBL/GenBank/DDBJ whole genome shotgun (WGS) entry which is preliminary data.</text>
</comment>
<evidence type="ECO:0000313" key="3">
    <source>
        <dbReference type="Proteomes" id="UP001168821"/>
    </source>
</evidence>
<dbReference type="PROSITE" id="PS50878">
    <property type="entry name" value="RT_POL"/>
    <property type="match status" value="1"/>
</dbReference>
<dbReference type="Pfam" id="PF00078">
    <property type="entry name" value="RVT_1"/>
    <property type="match status" value="1"/>
</dbReference>
<sequence>MTKIILEKLQPYLEINEEQQGFRLNRSTTDAIFIIRQTVEKAIEYNVPAFDRVRLSDVIIKDIYTNRTTKTQIGSQTTRDIECKGGIRQGDSLSPIMFNLIMDNLINITKMLEGYRMNNNKINIIYYADDAILIADTEDNL</sequence>
<evidence type="ECO:0000313" key="2">
    <source>
        <dbReference type="EMBL" id="KAJ3642921.1"/>
    </source>
</evidence>
<accession>A0AA38M494</accession>
<evidence type="ECO:0000259" key="1">
    <source>
        <dbReference type="PROSITE" id="PS50878"/>
    </source>
</evidence>
<dbReference type="SUPFAM" id="SSF56672">
    <property type="entry name" value="DNA/RNA polymerases"/>
    <property type="match status" value="1"/>
</dbReference>
<dbReference type="InterPro" id="IPR000477">
    <property type="entry name" value="RT_dom"/>
</dbReference>
<proteinExistence type="predicted"/>
<dbReference type="PANTHER" id="PTHR47027">
    <property type="entry name" value="REVERSE TRANSCRIPTASE DOMAIN-CONTAINING PROTEIN"/>
    <property type="match status" value="1"/>
</dbReference>
<dbReference type="GO" id="GO:0071897">
    <property type="term" value="P:DNA biosynthetic process"/>
    <property type="evidence" value="ECO:0007669"/>
    <property type="project" value="UniProtKB-ARBA"/>
</dbReference>
<dbReference type="AlphaFoldDB" id="A0AA38M494"/>
<dbReference type="InterPro" id="IPR043502">
    <property type="entry name" value="DNA/RNA_pol_sf"/>
</dbReference>
<organism evidence="2 3">
    <name type="scientific">Zophobas morio</name>
    <dbReference type="NCBI Taxonomy" id="2755281"/>
    <lineage>
        <taxon>Eukaryota</taxon>
        <taxon>Metazoa</taxon>
        <taxon>Ecdysozoa</taxon>
        <taxon>Arthropoda</taxon>
        <taxon>Hexapoda</taxon>
        <taxon>Insecta</taxon>
        <taxon>Pterygota</taxon>
        <taxon>Neoptera</taxon>
        <taxon>Endopterygota</taxon>
        <taxon>Coleoptera</taxon>
        <taxon>Polyphaga</taxon>
        <taxon>Cucujiformia</taxon>
        <taxon>Tenebrionidae</taxon>
        <taxon>Zophobas</taxon>
    </lineage>
</organism>
<feature type="domain" description="Reverse transcriptase" evidence="1">
    <location>
        <begin position="1"/>
        <end position="141"/>
    </location>
</feature>
<protein>
    <recommendedName>
        <fullName evidence="1">Reverse transcriptase domain-containing protein</fullName>
    </recommendedName>
</protein>
<dbReference type="PANTHER" id="PTHR47027:SF20">
    <property type="entry name" value="REVERSE TRANSCRIPTASE-LIKE PROTEIN WITH RNA-DIRECTED DNA POLYMERASE DOMAIN"/>
    <property type="match status" value="1"/>
</dbReference>
<reference evidence="2" key="1">
    <citation type="journal article" date="2023" name="G3 (Bethesda)">
        <title>Whole genome assemblies of Zophobas morio and Tenebrio molitor.</title>
        <authorList>
            <person name="Kaur S."/>
            <person name="Stinson S.A."/>
            <person name="diCenzo G.C."/>
        </authorList>
    </citation>
    <scope>NUCLEOTIDE SEQUENCE</scope>
    <source>
        <strain evidence="2">QUZm001</strain>
    </source>
</reference>
<dbReference type="EMBL" id="JALNTZ010000008">
    <property type="protein sequence ID" value="KAJ3642921.1"/>
    <property type="molecule type" value="Genomic_DNA"/>
</dbReference>
<name>A0AA38M494_9CUCU</name>